<protein>
    <submittedName>
        <fullName evidence="5">Helix-turn-helix transcriptional regulator</fullName>
    </submittedName>
</protein>
<keyword evidence="3" id="KW-0804">Transcription</keyword>
<evidence type="ECO:0000259" key="4">
    <source>
        <dbReference type="PROSITE" id="PS01124"/>
    </source>
</evidence>
<dbReference type="InterPro" id="IPR018060">
    <property type="entry name" value="HTH_AraC"/>
</dbReference>
<dbReference type="PANTHER" id="PTHR46796">
    <property type="entry name" value="HTH-TYPE TRANSCRIPTIONAL ACTIVATOR RHAS-RELATED"/>
    <property type="match status" value="1"/>
</dbReference>
<reference evidence="5 6" key="1">
    <citation type="submission" date="2019-09" db="EMBL/GenBank/DDBJ databases">
        <title>Genome sequencing of strain KACC 19306.</title>
        <authorList>
            <person name="Heo J."/>
            <person name="Kim S.-J."/>
            <person name="Kim J.-S."/>
            <person name="Hong S.-B."/>
            <person name="Kwon S.-W."/>
        </authorList>
    </citation>
    <scope>NUCLEOTIDE SEQUENCE [LARGE SCALE GENOMIC DNA]</scope>
    <source>
        <strain evidence="5 6">KACC 19306</strain>
    </source>
</reference>
<keyword evidence="6" id="KW-1185">Reference proteome</keyword>
<dbReference type="SUPFAM" id="SSF46689">
    <property type="entry name" value="Homeodomain-like"/>
    <property type="match status" value="2"/>
</dbReference>
<evidence type="ECO:0000256" key="2">
    <source>
        <dbReference type="ARBA" id="ARBA00023125"/>
    </source>
</evidence>
<dbReference type="GO" id="GO:0043565">
    <property type="term" value="F:sequence-specific DNA binding"/>
    <property type="evidence" value="ECO:0007669"/>
    <property type="project" value="InterPro"/>
</dbReference>
<evidence type="ECO:0000313" key="5">
    <source>
        <dbReference type="EMBL" id="QEO14628.1"/>
    </source>
</evidence>
<feature type="domain" description="HTH araC/xylS-type" evidence="4">
    <location>
        <begin position="1"/>
        <end position="93"/>
    </location>
</feature>
<sequence>MRNDLAAPHPLRETAEQHFYSSYHFHRLFRQATGVPLAQFLGALRMQRAKELLAFTGTPAWEIASIVGYQSVGTFSTQFSRLTGISPARFREVARWIGDMTVQDVLAILPHVSTPQIQIRAHHPPDTVDRAYFFGMFAEAIPRGIPSVFAFIDPEGRTRLEGGTIDRPYVGLGMAVPISARLIEITTYHEDILVAGRTVEPGNETGPLDFTFRPADLGDPPLLSAVPLTYLASVVPTELERAGTPADTAWSRAQPPL</sequence>
<evidence type="ECO:0000256" key="1">
    <source>
        <dbReference type="ARBA" id="ARBA00023015"/>
    </source>
</evidence>
<dbReference type="GO" id="GO:0003700">
    <property type="term" value="F:DNA-binding transcription factor activity"/>
    <property type="evidence" value="ECO:0007669"/>
    <property type="project" value="InterPro"/>
</dbReference>
<dbReference type="InterPro" id="IPR050204">
    <property type="entry name" value="AraC_XylS_family_regulators"/>
</dbReference>
<gene>
    <name evidence="5" type="ORF">FLP10_09520</name>
</gene>
<keyword evidence="2" id="KW-0238">DNA-binding</keyword>
<dbReference type="KEGG" id="ail:FLP10_09520"/>
<dbReference type="OrthoDB" id="2039152at2"/>
<dbReference type="PROSITE" id="PS01124">
    <property type="entry name" value="HTH_ARAC_FAMILY_2"/>
    <property type="match status" value="1"/>
</dbReference>
<dbReference type="Gene3D" id="1.10.10.60">
    <property type="entry name" value="Homeodomain-like"/>
    <property type="match status" value="2"/>
</dbReference>
<organism evidence="5 6">
    <name type="scientific">Agromyces intestinalis</name>
    <dbReference type="NCBI Taxonomy" id="2592652"/>
    <lineage>
        <taxon>Bacteria</taxon>
        <taxon>Bacillati</taxon>
        <taxon>Actinomycetota</taxon>
        <taxon>Actinomycetes</taxon>
        <taxon>Micrococcales</taxon>
        <taxon>Microbacteriaceae</taxon>
        <taxon>Agromyces</taxon>
    </lineage>
</organism>
<dbReference type="RefSeq" id="WP_149160647.1">
    <property type="nucleotide sequence ID" value="NZ_CP043505.1"/>
</dbReference>
<keyword evidence="1" id="KW-0805">Transcription regulation</keyword>
<dbReference type="AlphaFoldDB" id="A0A5C1YG81"/>
<accession>A0A5C1YG81</accession>
<proteinExistence type="predicted"/>
<dbReference type="Proteomes" id="UP000324678">
    <property type="component" value="Chromosome"/>
</dbReference>
<dbReference type="Pfam" id="PF12833">
    <property type="entry name" value="HTH_18"/>
    <property type="match status" value="1"/>
</dbReference>
<name>A0A5C1YG81_9MICO</name>
<dbReference type="EMBL" id="CP043505">
    <property type="protein sequence ID" value="QEO14628.1"/>
    <property type="molecule type" value="Genomic_DNA"/>
</dbReference>
<evidence type="ECO:0000313" key="6">
    <source>
        <dbReference type="Proteomes" id="UP000324678"/>
    </source>
</evidence>
<dbReference type="InterPro" id="IPR009057">
    <property type="entry name" value="Homeodomain-like_sf"/>
</dbReference>
<dbReference type="SMART" id="SM00342">
    <property type="entry name" value="HTH_ARAC"/>
    <property type="match status" value="1"/>
</dbReference>
<evidence type="ECO:0000256" key="3">
    <source>
        <dbReference type="ARBA" id="ARBA00023163"/>
    </source>
</evidence>